<proteinExistence type="predicted"/>
<feature type="domain" description="MOSC" evidence="1">
    <location>
        <begin position="146"/>
        <end position="292"/>
    </location>
</feature>
<keyword evidence="3" id="KW-1185">Reference proteome</keyword>
<dbReference type="InterPro" id="IPR005303">
    <property type="entry name" value="MOCOS_middle"/>
</dbReference>
<dbReference type="PROSITE" id="PS51340">
    <property type="entry name" value="MOSC"/>
    <property type="match status" value="1"/>
</dbReference>
<dbReference type="Proteomes" id="UP000535543">
    <property type="component" value="Unassembled WGS sequence"/>
</dbReference>
<dbReference type="GO" id="GO:0030170">
    <property type="term" value="F:pyridoxal phosphate binding"/>
    <property type="evidence" value="ECO:0007669"/>
    <property type="project" value="InterPro"/>
</dbReference>
<accession>A0A848KJF2</accession>
<dbReference type="AlphaFoldDB" id="A0A848KJF2"/>
<evidence type="ECO:0000313" key="3">
    <source>
        <dbReference type="Proteomes" id="UP000535543"/>
    </source>
</evidence>
<name>A0A848KJF2_9NOCA</name>
<dbReference type="RefSeq" id="WP_169592272.1">
    <property type="nucleotide sequence ID" value="NZ_VCQU01000010.1"/>
</dbReference>
<dbReference type="GO" id="GO:0030151">
    <property type="term" value="F:molybdenum ion binding"/>
    <property type="evidence" value="ECO:0007669"/>
    <property type="project" value="InterPro"/>
</dbReference>
<dbReference type="InterPro" id="IPR011037">
    <property type="entry name" value="Pyrv_Knase-like_insert_dom_sf"/>
</dbReference>
<comment type="caution">
    <text evidence="2">The sequence shown here is derived from an EMBL/GenBank/DDBJ whole genome shotgun (WGS) entry which is preliminary data.</text>
</comment>
<dbReference type="InterPro" id="IPR005302">
    <property type="entry name" value="MoCF_Sase_C"/>
</dbReference>
<dbReference type="EMBL" id="VCQU01000010">
    <property type="protein sequence ID" value="NMN98251.1"/>
    <property type="molecule type" value="Genomic_DNA"/>
</dbReference>
<dbReference type="Pfam" id="PF03473">
    <property type="entry name" value="MOSC"/>
    <property type="match status" value="1"/>
</dbReference>
<sequence length="325" mass="35601">MTVGTISQLWRYPVKSMGGEQLTETVVDKRAFHADRLWAVRDLELGVVTTARRLPLLLGCSARFLAEPPQGVGPGDIADVAVTFPDGSEVTTHDREQLNAKLSELIGSAVALVPLPPITDKSAYRTFLTSKRDIRRQFDLGDDDDLPDLSMFPVRKLAELAVYATPIGIFADAYPIHVITSSSLAAMAEHEPNGDFDVRRFRPNIVIDTGDVRGLLEQAWLGGVLRSPDAAIRVEIPTIRCSMPLREQPQYGLGSDPSVVRTISRHADRCFGIYADVEQAGTLHTGDPIAYEPPVRHGTIESTVGRFADRLKRNAIRAGSRILPA</sequence>
<reference evidence="2 3" key="2">
    <citation type="submission" date="2020-06" db="EMBL/GenBank/DDBJ databases">
        <title>Antribacter stalactiti gen. nov., sp. nov., a new member of the family Nacardiaceae isolated from a cave.</title>
        <authorList>
            <person name="Kim I.S."/>
        </authorList>
    </citation>
    <scope>NUCLEOTIDE SEQUENCE [LARGE SCALE GENOMIC DNA]</scope>
    <source>
        <strain evidence="2 3">YC2-7</strain>
    </source>
</reference>
<dbReference type="SUPFAM" id="SSF50800">
    <property type="entry name" value="PK beta-barrel domain-like"/>
    <property type="match status" value="1"/>
</dbReference>
<evidence type="ECO:0000313" key="2">
    <source>
        <dbReference type="EMBL" id="NMN98251.1"/>
    </source>
</evidence>
<dbReference type="Gene3D" id="2.40.33.20">
    <property type="entry name" value="PK beta-barrel domain-like"/>
    <property type="match status" value="1"/>
</dbReference>
<evidence type="ECO:0000259" key="1">
    <source>
        <dbReference type="PROSITE" id="PS51340"/>
    </source>
</evidence>
<gene>
    <name evidence="2" type="ORF">FGL95_24715</name>
</gene>
<dbReference type="GO" id="GO:0003824">
    <property type="term" value="F:catalytic activity"/>
    <property type="evidence" value="ECO:0007669"/>
    <property type="project" value="InterPro"/>
</dbReference>
<dbReference type="Pfam" id="PF03476">
    <property type="entry name" value="MOSC_N"/>
    <property type="match status" value="1"/>
</dbReference>
<protein>
    <submittedName>
        <fullName evidence="2">MOSC domain-containing protein</fullName>
    </submittedName>
</protein>
<reference evidence="2 3" key="1">
    <citation type="submission" date="2019-05" db="EMBL/GenBank/DDBJ databases">
        <authorList>
            <person name="Lee S.D."/>
        </authorList>
    </citation>
    <scope>NUCLEOTIDE SEQUENCE [LARGE SCALE GENOMIC DNA]</scope>
    <source>
        <strain evidence="2 3">YC2-7</strain>
    </source>
</reference>
<organism evidence="2 3">
    <name type="scientific">Antrihabitans stalactiti</name>
    <dbReference type="NCBI Taxonomy" id="2584121"/>
    <lineage>
        <taxon>Bacteria</taxon>
        <taxon>Bacillati</taxon>
        <taxon>Actinomycetota</taxon>
        <taxon>Actinomycetes</taxon>
        <taxon>Mycobacteriales</taxon>
        <taxon>Nocardiaceae</taxon>
        <taxon>Antrihabitans</taxon>
    </lineage>
</organism>